<protein>
    <submittedName>
        <fullName evidence="5">TRAP transporter substrate-binding protein</fullName>
    </submittedName>
</protein>
<evidence type="ECO:0000256" key="4">
    <source>
        <dbReference type="SAM" id="SignalP"/>
    </source>
</evidence>
<evidence type="ECO:0000313" key="6">
    <source>
        <dbReference type="Proteomes" id="UP000261231"/>
    </source>
</evidence>
<dbReference type="InterPro" id="IPR004682">
    <property type="entry name" value="TRAP_DctP"/>
</dbReference>
<name>A0A3E2XMS5_9FIRM</name>
<keyword evidence="6" id="KW-1185">Reference proteome</keyword>
<dbReference type="Pfam" id="PF03480">
    <property type="entry name" value="DctP"/>
    <property type="match status" value="1"/>
</dbReference>
<comment type="caution">
    <text evidence="5">The sequence shown here is derived from an EMBL/GenBank/DDBJ whole genome shotgun (WGS) entry which is preliminary data.</text>
</comment>
<accession>A0A3E2XMS5</accession>
<dbReference type="PANTHER" id="PTHR33376:SF7">
    <property type="entry name" value="C4-DICARBOXYLATE-BINDING PROTEIN DCTB"/>
    <property type="match status" value="1"/>
</dbReference>
<dbReference type="NCBIfam" id="TIGR00787">
    <property type="entry name" value="dctP"/>
    <property type="match status" value="1"/>
</dbReference>
<dbReference type="PROSITE" id="PS51257">
    <property type="entry name" value="PROKAR_LIPOPROTEIN"/>
    <property type="match status" value="1"/>
</dbReference>
<dbReference type="OrthoDB" id="9815946at2"/>
<keyword evidence="3 4" id="KW-0732">Signal</keyword>
<dbReference type="Gene3D" id="3.40.190.170">
    <property type="entry name" value="Bacterial extracellular solute-binding protein, family 7"/>
    <property type="match status" value="1"/>
</dbReference>
<evidence type="ECO:0000256" key="1">
    <source>
        <dbReference type="ARBA" id="ARBA00009023"/>
    </source>
</evidence>
<dbReference type="PIRSF" id="PIRSF006470">
    <property type="entry name" value="DctB"/>
    <property type="match status" value="1"/>
</dbReference>
<gene>
    <name evidence="5" type="ORF">DW747_09605</name>
</gene>
<dbReference type="PANTHER" id="PTHR33376">
    <property type="match status" value="1"/>
</dbReference>
<keyword evidence="2" id="KW-0813">Transport</keyword>
<dbReference type="InterPro" id="IPR038404">
    <property type="entry name" value="TRAP_DctP_sf"/>
</dbReference>
<dbReference type="RefSeq" id="WP_117540236.1">
    <property type="nucleotide sequence ID" value="NZ_QVFD01000008.1"/>
</dbReference>
<dbReference type="NCBIfam" id="NF037995">
    <property type="entry name" value="TRAP_S1"/>
    <property type="match status" value="1"/>
</dbReference>
<reference evidence="5 6" key="1">
    <citation type="submission" date="2018-08" db="EMBL/GenBank/DDBJ databases">
        <title>A genome reference for cultivated species of the human gut microbiota.</title>
        <authorList>
            <person name="Zou Y."/>
            <person name="Xue W."/>
            <person name="Luo G."/>
        </authorList>
    </citation>
    <scope>NUCLEOTIDE SEQUENCE [LARGE SCALE GENOMIC DNA]</scope>
    <source>
        <strain evidence="5 6">AM28-39</strain>
    </source>
</reference>
<feature type="chain" id="PRO_5039473440" evidence="4">
    <location>
        <begin position="21"/>
        <end position="338"/>
    </location>
</feature>
<dbReference type="EMBL" id="QVFD01000008">
    <property type="protein sequence ID" value="RGC46771.1"/>
    <property type="molecule type" value="Genomic_DNA"/>
</dbReference>
<evidence type="ECO:0000256" key="2">
    <source>
        <dbReference type="ARBA" id="ARBA00022448"/>
    </source>
</evidence>
<dbReference type="GO" id="GO:0030288">
    <property type="term" value="C:outer membrane-bounded periplasmic space"/>
    <property type="evidence" value="ECO:0007669"/>
    <property type="project" value="InterPro"/>
</dbReference>
<dbReference type="Proteomes" id="UP000261231">
    <property type="component" value="Unassembled WGS sequence"/>
</dbReference>
<dbReference type="GO" id="GO:0055085">
    <property type="term" value="P:transmembrane transport"/>
    <property type="evidence" value="ECO:0007669"/>
    <property type="project" value="InterPro"/>
</dbReference>
<proteinExistence type="inferred from homology"/>
<organism evidence="5 6">
    <name type="scientific">Coprococcus catus</name>
    <dbReference type="NCBI Taxonomy" id="116085"/>
    <lineage>
        <taxon>Bacteria</taxon>
        <taxon>Bacillati</taxon>
        <taxon>Bacillota</taxon>
        <taxon>Clostridia</taxon>
        <taxon>Lachnospirales</taxon>
        <taxon>Lachnospiraceae</taxon>
        <taxon>Coprococcus</taxon>
    </lineage>
</organism>
<feature type="signal peptide" evidence="4">
    <location>
        <begin position="1"/>
        <end position="20"/>
    </location>
</feature>
<sequence>MKKLWTAIALILGMMGILTACGNNQSSLSNRDEEVQRYAWPLATASPEDTVTQLYAEAFVEEVTWLSDGKVKIQIYPNSTIGGDRELLESCQDGDIPFVIQNTAPQVTFMPDIAVFDIPCRFDTIEEVREKVDDEKFYSLIEKVYEKGGFHLLGYADQGFRVMSTNKKIQSLSDFKGQKIRTMENSFHIDFWKALKASPTPMTFSEVYIGLQQGTIDAQENPYEVIVSNRLYEQQKYIVETNHLPHLISLIVNDDFYQELPEETRTIINEAAQTAKIKARQASDERIEEKMKVIEESGTEIITLSDELHQQIREAAQPVYDVIGAQVDKDIVTAYLSD</sequence>
<evidence type="ECO:0000256" key="3">
    <source>
        <dbReference type="ARBA" id="ARBA00022729"/>
    </source>
</evidence>
<evidence type="ECO:0000313" key="5">
    <source>
        <dbReference type="EMBL" id="RGC46771.1"/>
    </source>
</evidence>
<dbReference type="CDD" id="cd13603">
    <property type="entry name" value="PBP2_TRAP_Siap_TeaA_like"/>
    <property type="match status" value="1"/>
</dbReference>
<comment type="similarity">
    <text evidence="1">Belongs to the bacterial solute-binding protein 7 family.</text>
</comment>
<dbReference type="AlphaFoldDB" id="A0A3E2XMS5"/>
<dbReference type="InterPro" id="IPR018389">
    <property type="entry name" value="DctP_fam"/>
</dbReference>